<dbReference type="Pfam" id="PF00248">
    <property type="entry name" value="Aldo_ket_red"/>
    <property type="match status" value="1"/>
</dbReference>
<dbReference type="SUPFAM" id="SSF51430">
    <property type="entry name" value="NAD(P)-linked oxidoreductase"/>
    <property type="match status" value="1"/>
</dbReference>
<dbReference type="InterPro" id="IPR023210">
    <property type="entry name" value="NADP_OxRdtase_dom"/>
</dbReference>
<comment type="caution">
    <text evidence="3">The sequence shown here is derived from an EMBL/GenBank/DDBJ whole genome shotgun (WGS) entry which is preliminary data.</text>
</comment>
<evidence type="ECO:0000313" key="3">
    <source>
        <dbReference type="EMBL" id="GAA4265162.1"/>
    </source>
</evidence>
<dbReference type="PANTHER" id="PTHR43625:SF40">
    <property type="entry name" value="ALDO-KETO REDUCTASE YAKC [NADP(+)]"/>
    <property type="match status" value="1"/>
</dbReference>
<dbReference type="Proteomes" id="UP001501594">
    <property type="component" value="Unassembled WGS sequence"/>
</dbReference>
<gene>
    <name evidence="3" type="ORF">GCM10022256_07740</name>
</gene>
<dbReference type="InterPro" id="IPR036812">
    <property type="entry name" value="NAD(P)_OxRdtase_dom_sf"/>
</dbReference>
<evidence type="ECO:0000313" key="4">
    <source>
        <dbReference type="Proteomes" id="UP001501594"/>
    </source>
</evidence>
<dbReference type="RefSeq" id="WP_344793710.1">
    <property type="nucleotide sequence ID" value="NZ_BAABAU010000001.1"/>
</dbReference>
<name>A0ABP8DZ28_9MICO</name>
<dbReference type="PANTHER" id="PTHR43625">
    <property type="entry name" value="AFLATOXIN B1 ALDEHYDE REDUCTASE"/>
    <property type="match status" value="1"/>
</dbReference>
<dbReference type="EMBL" id="BAABAU010000001">
    <property type="protein sequence ID" value="GAA4265162.1"/>
    <property type="molecule type" value="Genomic_DNA"/>
</dbReference>
<evidence type="ECO:0000256" key="1">
    <source>
        <dbReference type="ARBA" id="ARBA00023002"/>
    </source>
</evidence>
<evidence type="ECO:0000259" key="2">
    <source>
        <dbReference type="Pfam" id="PF00248"/>
    </source>
</evidence>
<organism evidence="3 4">
    <name type="scientific">Frondihabitans peucedani</name>
    <dbReference type="NCBI Taxonomy" id="598626"/>
    <lineage>
        <taxon>Bacteria</taxon>
        <taxon>Bacillati</taxon>
        <taxon>Actinomycetota</taxon>
        <taxon>Actinomycetes</taxon>
        <taxon>Micrococcales</taxon>
        <taxon>Microbacteriaceae</taxon>
        <taxon>Frondihabitans</taxon>
    </lineage>
</organism>
<accession>A0ABP8DZ28</accession>
<reference evidence="4" key="1">
    <citation type="journal article" date="2019" name="Int. J. Syst. Evol. Microbiol.">
        <title>The Global Catalogue of Microorganisms (GCM) 10K type strain sequencing project: providing services to taxonomists for standard genome sequencing and annotation.</title>
        <authorList>
            <consortium name="The Broad Institute Genomics Platform"/>
            <consortium name="The Broad Institute Genome Sequencing Center for Infectious Disease"/>
            <person name="Wu L."/>
            <person name="Ma J."/>
        </authorList>
    </citation>
    <scope>NUCLEOTIDE SEQUENCE [LARGE SCALE GENOMIC DNA]</scope>
    <source>
        <strain evidence="4">JCM 17442</strain>
    </source>
</reference>
<dbReference type="InterPro" id="IPR050791">
    <property type="entry name" value="Aldo-Keto_reductase"/>
</dbReference>
<sequence length="291" mass="31227">MSTPTSTITIGGDLTVGRIGFGAMRLTGDQVWGDYSDHDGGIALLRAVVDAGVTFIDTADVYGPHSNELLIRQALHPYPENLVIATKGGFVRGGYDYSTLDAVGNPNYLRQSAHMSARRLGVDSIDLYYLHSGQATDVPFEEQIATLAALKEEGVIRHIGLSNVTREQFDLAQTITPIAAATALYNAGIRRGVDLLRATGTTGAVFSPWHPMSIADGGEPDRITADLEPIARNHGVTVQQVALAWHLHRAPHTLPIPGTTSLEHLRSNLAAAEIPLSRDEVATITALLPER</sequence>
<protein>
    <submittedName>
        <fullName evidence="3">Aldo/keto reductase</fullName>
    </submittedName>
</protein>
<dbReference type="CDD" id="cd19088">
    <property type="entry name" value="AKR_AKR13B1"/>
    <property type="match status" value="1"/>
</dbReference>
<proteinExistence type="predicted"/>
<keyword evidence="4" id="KW-1185">Reference proteome</keyword>
<feature type="domain" description="NADP-dependent oxidoreductase" evidence="2">
    <location>
        <begin position="18"/>
        <end position="287"/>
    </location>
</feature>
<keyword evidence="1" id="KW-0560">Oxidoreductase</keyword>
<dbReference type="Gene3D" id="3.20.20.100">
    <property type="entry name" value="NADP-dependent oxidoreductase domain"/>
    <property type="match status" value="1"/>
</dbReference>